<evidence type="ECO:0000313" key="2">
    <source>
        <dbReference type="EMBL" id="CAA9993338.1"/>
    </source>
</evidence>
<protein>
    <submittedName>
        <fullName evidence="2">Uncharacterized protein</fullName>
    </submittedName>
</protein>
<dbReference type="AlphaFoldDB" id="A0A6H5FVF4"/>
<accession>A0A6H5FVF4</accession>
<evidence type="ECO:0000256" key="1">
    <source>
        <dbReference type="SAM" id="Coils"/>
    </source>
</evidence>
<gene>
    <name evidence="2" type="ORF">NTEN_LOCUS314</name>
</gene>
<sequence>MFFCSIFEEDADVALELWWNQETGASLNDSSGIWTGSMGCYAHESCYLLLILSKSVCRQISFSRPIQTIAILPSLLYGRKICRLVCDTVWSSQTGRLQGLARLGRCASAQTPKRVRRIEHIHRISQSGNMVHLSVSEKFFTRHQILMSCSGRKTDVDPWRGSGSRKSLPDLPEMRGGRASCRVGNYRRTMENNPTRFVRDGKRKNVGITQKEYASLINRDALHAEVERRYSRPIHRVSPYEITESKSRLGIFRKTSGKESRAVRTDFLLALRFRHGGIPAMMQPNRFHVSHADERQMKGSFRMRRPSCQINRATSACQMSRRRIGQRSDAYSNEPLFSDGNRIPTTSRCKRCFLIMNPIPRHALSVTEAIPGGNLAMRNAYVIPGSSFQGDTRYFHARRRLRTRREVNGSIGIVLKSRIGTKLQKKLFLIHIYSELLPEQVSVCPLRPLRPRHNHNFIKPDAFLNVRFVSGNPSDANKGAASEDKLDQILAKLRKLDQLDVLEEKIDRIAKDLKDDVSRVEDKVDALATRVVSLERQVRKRNLLWFGVEEQQDPGRYYRWYIQSIVVVIDILPSIKYNKFRRTYGTSKYFTIIFAVLALSCGSRAFKARRNVTISDTPYSAATRGTFSSRHAILRGNLVTNIGKPPLVEQENDSRNRGAAVMASLIGRVPRGPSQRARRAECRAKRRFSGRGGCLCDSHLKLEIRSVWACSLCDSLWQDSKFTIILGMQTSARCREFDDLGAALIGSVVSNRNPLVQKRRCPKPLAKTASGKASFNVTLKIRIFTRARFHVIASAHRWDSTTTAGHVRDLRQADNCSKLGDPLNTPPSYTHHDYFRPVSTTMIPSSDIVALFLEEG</sequence>
<reference evidence="2 3" key="1">
    <citation type="submission" date="2020-02" db="EMBL/GenBank/DDBJ databases">
        <authorList>
            <person name="Ferguson B K."/>
        </authorList>
    </citation>
    <scope>NUCLEOTIDE SEQUENCE [LARGE SCALE GENOMIC DNA]</scope>
</reference>
<keyword evidence="1" id="KW-0175">Coiled coil</keyword>
<feature type="non-terminal residue" evidence="2">
    <location>
        <position position="856"/>
    </location>
</feature>
<dbReference type="EMBL" id="CADCXU010000388">
    <property type="protein sequence ID" value="CAA9993338.1"/>
    <property type="molecule type" value="Genomic_DNA"/>
</dbReference>
<feature type="coiled-coil region" evidence="1">
    <location>
        <begin position="510"/>
        <end position="537"/>
    </location>
</feature>
<name>A0A6H5FVF4_9HEMI</name>
<organism evidence="2 3">
    <name type="scientific">Nesidiocoris tenuis</name>
    <dbReference type="NCBI Taxonomy" id="355587"/>
    <lineage>
        <taxon>Eukaryota</taxon>
        <taxon>Metazoa</taxon>
        <taxon>Ecdysozoa</taxon>
        <taxon>Arthropoda</taxon>
        <taxon>Hexapoda</taxon>
        <taxon>Insecta</taxon>
        <taxon>Pterygota</taxon>
        <taxon>Neoptera</taxon>
        <taxon>Paraneoptera</taxon>
        <taxon>Hemiptera</taxon>
        <taxon>Heteroptera</taxon>
        <taxon>Panheteroptera</taxon>
        <taxon>Cimicomorpha</taxon>
        <taxon>Miridae</taxon>
        <taxon>Dicyphina</taxon>
        <taxon>Nesidiocoris</taxon>
    </lineage>
</organism>
<keyword evidence="3" id="KW-1185">Reference proteome</keyword>
<dbReference type="Proteomes" id="UP000479000">
    <property type="component" value="Unassembled WGS sequence"/>
</dbReference>
<proteinExistence type="predicted"/>
<evidence type="ECO:0000313" key="3">
    <source>
        <dbReference type="Proteomes" id="UP000479000"/>
    </source>
</evidence>